<feature type="transmembrane region" description="Helical" evidence="9">
    <location>
        <begin position="145"/>
        <end position="168"/>
    </location>
</feature>
<feature type="transmembrane region" description="Helical" evidence="9">
    <location>
        <begin position="29"/>
        <end position="53"/>
    </location>
</feature>
<keyword evidence="7 8" id="KW-0472">Membrane</keyword>
<sequence>MNSEKQSKVEQLIEKTLLPLATWVAQNTYIQILSQTFISLLPMIVIGAFAFIVSKSPINYTGFEEGTYWYNFFLNWDTFANKYLIPIRFMKSCTLGSLSLWVTFGIAYRWAKKYDLEVQSTIIVALVNFFLINSKYVDGGISTDYFGGEGLFSAMIGAFLILILYRWMSKKGIGNIKFPASVPATLQKAMSSILPLTLCFLVGCLASGLTTQLLGVSIPDLVMMIGRPITKSIDNPIAQSGITFFSDIGYWFGIHTAAVEAPFNPILYANLSANVDAYSNGVAATQLPYIINIAFRYGFTGIGGSGATFGLVLLLLKSKSVTMKQVGKLSIIPALFGVNEPVVFGLPIMCNVTMFIPFIFTEVINCFISYFAMSAGLVNRCMFYMGGTAPEIMRSVLSSMDWRAAVLWVILVIVDMLFWYPFFKMYEKQEIKREAEELESQKVAA</sequence>
<feature type="transmembrane region" description="Helical" evidence="9">
    <location>
        <begin position="297"/>
        <end position="316"/>
    </location>
</feature>
<evidence type="ECO:0000313" key="12">
    <source>
        <dbReference type="EMBL" id="RGW76263.1"/>
    </source>
</evidence>
<name>A0A395W8D6_9FIRM</name>
<evidence type="ECO:0000256" key="4">
    <source>
        <dbReference type="ARBA" id="ARBA00022597"/>
    </source>
</evidence>
<evidence type="ECO:0000313" key="11">
    <source>
        <dbReference type="EMBL" id="RGU91783.1"/>
    </source>
</evidence>
<evidence type="ECO:0000256" key="7">
    <source>
        <dbReference type="ARBA" id="ARBA00023136"/>
    </source>
</evidence>
<feature type="transmembrane region" description="Helical" evidence="9">
    <location>
        <begin position="193"/>
        <end position="218"/>
    </location>
</feature>
<feature type="transmembrane region" description="Helical" evidence="9">
    <location>
        <begin position="342"/>
        <end position="360"/>
    </location>
</feature>
<comment type="function">
    <text evidence="8">The phosphoenolpyruvate-dependent sugar phosphotransferase system (PTS), a major carbohydrate active -transport system, catalyzes the phosphorylation of incoming sugar substrates concomitant with their translocation across the cell membrane.</text>
</comment>
<dbReference type="AlphaFoldDB" id="A0A395W8D6"/>
<evidence type="ECO:0000256" key="8">
    <source>
        <dbReference type="PIRNR" id="PIRNR006351"/>
    </source>
</evidence>
<dbReference type="InterPro" id="IPR003352">
    <property type="entry name" value="PTS_EIIC"/>
</dbReference>
<dbReference type="Proteomes" id="UP000284651">
    <property type="component" value="Unassembled WGS sequence"/>
</dbReference>
<dbReference type="PANTHER" id="PTHR33989:SF4">
    <property type="entry name" value="PTS SYSTEM N,N'-DIACETYLCHITOBIOSE-SPECIFIC EIIC COMPONENT"/>
    <property type="match status" value="1"/>
</dbReference>
<protein>
    <recommendedName>
        <fullName evidence="8">Permease IIC component</fullName>
    </recommendedName>
</protein>
<dbReference type="EMBL" id="QSAT01000005">
    <property type="protein sequence ID" value="RGW76263.1"/>
    <property type="molecule type" value="Genomic_DNA"/>
</dbReference>
<dbReference type="GO" id="GO:1902815">
    <property type="term" value="P:N,N'-diacetylchitobiose import"/>
    <property type="evidence" value="ECO:0007669"/>
    <property type="project" value="TreeGrafter"/>
</dbReference>
<organism evidence="11 13">
    <name type="scientific">Holdemanella biformis</name>
    <dbReference type="NCBI Taxonomy" id="1735"/>
    <lineage>
        <taxon>Bacteria</taxon>
        <taxon>Bacillati</taxon>
        <taxon>Bacillota</taxon>
        <taxon>Erysipelotrichia</taxon>
        <taxon>Erysipelotrichales</taxon>
        <taxon>Erysipelotrichaceae</taxon>
        <taxon>Holdemanella</taxon>
    </lineage>
</organism>
<dbReference type="Pfam" id="PF02378">
    <property type="entry name" value="PTS_EIIC"/>
    <property type="match status" value="1"/>
</dbReference>
<keyword evidence="2 8" id="KW-0813">Transport</keyword>
<dbReference type="PIRSF" id="PIRSF006351">
    <property type="entry name" value="PTS_EIIC-Cellobiose"/>
    <property type="match status" value="1"/>
</dbReference>
<dbReference type="PROSITE" id="PS51105">
    <property type="entry name" value="PTS_EIIC_TYPE_3"/>
    <property type="match status" value="1"/>
</dbReference>
<feature type="transmembrane region" description="Helical" evidence="9">
    <location>
        <begin position="367"/>
        <end position="385"/>
    </location>
</feature>
<reference evidence="13 14" key="1">
    <citation type="submission" date="2018-08" db="EMBL/GenBank/DDBJ databases">
        <title>A genome reference for cultivated species of the human gut microbiota.</title>
        <authorList>
            <person name="Zou Y."/>
            <person name="Xue W."/>
            <person name="Luo G."/>
        </authorList>
    </citation>
    <scope>NUCLEOTIDE SEQUENCE [LARGE SCALE GENOMIC DNA]</scope>
    <source>
        <strain evidence="12 14">AF10-31</strain>
        <strain evidence="11 13">AF15-20</strain>
    </source>
</reference>
<feature type="transmembrane region" description="Helical" evidence="9">
    <location>
        <begin position="405"/>
        <end position="423"/>
    </location>
</feature>
<evidence type="ECO:0000256" key="6">
    <source>
        <dbReference type="ARBA" id="ARBA00022989"/>
    </source>
</evidence>
<evidence type="ECO:0000256" key="9">
    <source>
        <dbReference type="SAM" id="Phobius"/>
    </source>
</evidence>
<evidence type="ECO:0000313" key="14">
    <source>
        <dbReference type="Proteomes" id="UP000284651"/>
    </source>
</evidence>
<evidence type="ECO:0000313" key="13">
    <source>
        <dbReference type="Proteomes" id="UP000265489"/>
    </source>
</evidence>
<dbReference type="NCBIfam" id="TIGR00410">
    <property type="entry name" value="lacE"/>
    <property type="match status" value="1"/>
</dbReference>
<dbReference type="EMBL" id="QRYQ01000009">
    <property type="protein sequence ID" value="RGU91783.1"/>
    <property type="molecule type" value="Genomic_DNA"/>
</dbReference>
<keyword evidence="6 9" id="KW-1133">Transmembrane helix</keyword>
<evidence type="ECO:0000259" key="10">
    <source>
        <dbReference type="PROSITE" id="PS51105"/>
    </source>
</evidence>
<keyword evidence="3 8" id="KW-1003">Cell membrane</keyword>
<evidence type="ECO:0000256" key="1">
    <source>
        <dbReference type="ARBA" id="ARBA00004651"/>
    </source>
</evidence>
<keyword evidence="5 9" id="KW-0812">Transmembrane</keyword>
<feature type="transmembrane region" description="Helical" evidence="9">
    <location>
        <begin position="92"/>
        <end position="110"/>
    </location>
</feature>
<dbReference type="GO" id="GO:0009401">
    <property type="term" value="P:phosphoenolpyruvate-dependent sugar phosphotransferase system"/>
    <property type="evidence" value="ECO:0007669"/>
    <property type="project" value="InterPro"/>
</dbReference>
<dbReference type="InterPro" id="IPR004796">
    <property type="entry name" value="PTS_IIC_cello"/>
</dbReference>
<dbReference type="InterPro" id="IPR004501">
    <property type="entry name" value="PTS_EIIC_3"/>
</dbReference>
<comment type="caution">
    <text evidence="11">The sequence shown here is derived from an EMBL/GenBank/DDBJ whole genome shotgun (WGS) entry which is preliminary data.</text>
</comment>
<dbReference type="GeneID" id="66579276"/>
<dbReference type="Proteomes" id="UP000265489">
    <property type="component" value="Unassembled WGS sequence"/>
</dbReference>
<dbReference type="GO" id="GO:0008982">
    <property type="term" value="F:protein-N(PI)-phosphohistidine-sugar phosphotransferase activity"/>
    <property type="evidence" value="ECO:0007669"/>
    <property type="project" value="UniProtKB-UniRule"/>
</dbReference>
<evidence type="ECO:0000256" key="2">
    <source>
        <dbReference type="ARBA" id="ARBA00022448"/>
    </source>
</evidence>
<evidence type="ECO:0000256" key="5">
    <source>
        <dbReference type="ARBA" id="ARBA00022692"/>
    </source>
</evidence>
<dbReference type="PANTHER" id="PTHR33989">
    <property type="match status" value="1"/>
</dbReference>
<evidence type="ECO:0000256" key="3">
    <source>
        <dbReference type="ARBA" id="ARBA00022475"/>
    </source>
</evidence>
<accession>A0A395W8D6</accession>
<dbReference type="InterPro" id="IPR051088">
    <property type="entry name" value="PTS_Sugar-EIIC/EIIB"/>
</dbReference>
<dbReference type="RefSeq" id="WP_118325123.1">
    <property type="nucleotide sequence ID" value="NZ_CAUHCP010000022.1"/>
</dbReference>
<comment type="subcellular location">
    <subcellularLocation>
        <location evidence="1">Cell membrane</location>
        <topology evidence="1">Multi-pass membrane protein</topology>
    </subcellularLocation>
</comment>
<gene>
    <name evidence="12" type="ORF">DWV56_02555</name>
    <name evidence="11" type="ORF">DWW32_06075</name>
</gene>
<dbReference type="GO" id="GO:0005886">
    <property type="term" value="C:plasma membrane"/>
    <property type="evidence" value="ECO:0007669"/>
    <property type="project" value="UniProtKB-SubCell"/>
</dbReference>
<keyword evidence="4 8" id="KW-0762">Sugar transport</keyword>
<proteinExistence type="predicted"/>
<feature type="domain" description="PTS EIIC type-3" evidence="10">
    <location>
        <begin position="13"/>
        <end position="422"/>
    </location>
</feature>